<evidence type="ECO:0000256" key="5">
    <source>
        <dbReference type="ARBA" id="ARBA00022741"/>
    </source>
</evidence>
<dbReference type="Gene3D" id="3.30.565.10">
    <property type="entry name" value="Histidine kinase-like ATPase, C-terminal domain"/>
    <property type="match status" value="1"/>
</dbReference>
<dbReference type="InterPro" id="IPR036890">
    <property type="entry name" value="HATPase_C_sf"/>
</dbReference>
<accession>A0A8J8M8S6</accession>
<evidence type="ECO:0000256" key="6">
    <source>
        <dbReference type="ARBA" id="ARBA00022777"/>
    </source>
</evidence>
<dbReference type="InterPro" id="IPR031621">
    <property type="entry name" value="HisKA_7TM"/>
</dbReference>
<sequence>MTDILRLEIETICIVHIIAIILSIIFFMMFYIKANKDYALKAFLVMQISMIGWMVFKIFKTVSPTVVSRWWFIVGYYICACILEVAFLEFGYAYYKGKSLPQKVKYPIYTLSLLQMIAVITNPYHHMFYATYDFWGDTFGIFFYIHTLIEYTFIAIGFVYCYKTFKIRFQYKKILYKYFISAAILVPLILNFLYITKVIHRFVFSLGIPVIFDITPIVFTWSTLVFVYATFKHDFLNISPIMKHEIVHKLDTPICVLGSSCDVIYVNEKLNGIFHDKAAAVMEKTFTKATIEELKNEKKEINIEGLNFIIFVKEVSSIKETQYLIILRDISAYRKVEDEIKSSQRDLDKSNRELKKAIITLKETSKIGARNYVARELHDIIGHSLVVAIKLLEVAKLYFDKDKKQSVLAMSDASVSIGAGIDNMNAISLIERMDNIYTGELLKKDLKKLLERIKNAEIKTNLHLKGEYHKIDEKVFDIIKKICTELITNSLKHSGGTEIFVSVNIRSENISILVMDNGKGCDNLSKGNGLNGIEERLKLIGGNVDFVSSRNEGFMSKINISKY</sequence>
<organism evidence="13 14">
    <name type="scientific">Vallitalea guaymasensis</name>
    <dbReference type="NCBI Taxonomy" id="1185412"/>
    <lineage>
        <taxon>Bacteria</taxon>
        <taxon>Bacillati</taxon>
        <taxon>Bacillota</taxon>
        <taxon>Clostridia</taxon>
        <taxon>Lachnospirales</taxon>
        <taxon>Vallitaleaceae</taxon>
        <taxon>Vallitalea</taxon>
    </lineage>
</organism>
<feature type="transmembrane region" description="Helical" evidence="10">
    <location>
        <begin position="202"/>
        <end position="229"/>
    </location>
</feature>
<feature type="transmembrane region" description="Helical" evidence="10">
    <location>
        <begin position="71"/>
        <end position="94"/>
    </location>
</feature>
<evidence type="ECO:0000256" key="8">
    <source>
        <dbReference type="ARBA" id="ARBA00023012"/>
    </source>
</evidence>
<evidence type="ECO:0000256" key="4">
    <source>
        <dbReference type="ARBA" id="ARBA00022679"/>
    </source>
</evidence>
<dbReference type="CDD" id="cd16917">
    <property type="entry name" value="HATPase_UhpB-NarQ-NarX-like"/>
    <property type="match status" value="1"/>
</dbReference>
<keyword evidence="10" id="KW-0812">Transmembrane</keyword>
<feature type="transmembrane region" description="Helical" evidence="10">
    <location>
        <begin position="141"/>
        <end position="162"/>
    </location>
</feature>
<dbReference type="EC" id="2.7.13.3" evidence="2"/>
<gene>
    <name evidence="13" type="ORF">HYG85_05690</name>
</gene>
<evidence type="ECO:0000256" key="2">
    <source>
        <dbReference type="ARBA" id="ARBA00012438"/>
    </source>
</evidence>
<dbReference type="KEGG" id="vgu:HYG85_05690"/>
<evidence type="ECO:0000259" key="12">
    <source>
        <dbReference type="Pfam" id="PF16927"/>
    </source>
</evidence>
<keyword evidence="3" id="KW-0597">Phosphoprotein</keyword>
<dbReference type="GO" id="GO:0016020">
    <property type="term" value="C:membrane"/>
    <property type="evidence" value="ECO:0007669"/>
    <property type="project" value="InterPro"/>
</dbReference>
<evidence type="ECO:0000256" key="1">
    <source>
        <dbReference type="ARBA" id="ARBA00000085"/>
    </source>
</evidence>
<dbReference type="GO" id="GO:0005524">
    <property type="term" value="F:ATP binding"/>
    <property type="evidence" value="ECO:0007669"/>
    <property type="project" value="UniProtKB-KW"/>
</dbReference>
<evidence type="ECO:0000256" key="10">
    <source>
        <dbReference type="SAM" id="Phobius"/>
    </source>
</evidence>
<dbReference type="GO" id="GO:0046983">
    <property type="term" value="F:protein dimerization activity"/>
    <property type="evidence" value="ECO:0007669"/>
    <property type="project" value="InterPro"/>
</dbReference>
<keyword evidence="5" id="KW-0547">Nucleotide-binding</keyword>
<dbReference type="PANTHER" id="PTHR24421">
    <property type="entry name" value="NITRATE/NITRITE SENSOR PROTEIN NARX-RELATED"/>
    <property type="match status" value="1"/>
</dbReference>
<feature type="domain" description="Signal transduction histidine kinase subgroup 3 dimerisation and phosphoacceptor" evidence="11">
    <location>
        <begin position="370"/>
        <end position="414"/>
    </location>
</feature>
<keyword evidence="9" id="KW-0175">Coiled coil</keyword>
<dbReference type="GO" id="GO:0000155">
    <property type="term" value="F:phosphorelay sensor kinase activity"/>
    <property type="evidence" value="ECO:0007669"/>
    <property type="project" value="InterPro"/>
</dbReference>
<keyword evidence="10" id="KW-1133">Transmembrane helix</keyword>
<feature type="transmembrane region" description="Helical" evidence="10">
    <location>
        <begin position="38"/>
        <end position="59"/>
    </location>
</feature>
<evidence type="ECO:0000259" key="11">
    <source>
        <dbReference type="Pfam" id="PF07730"/>
    </source>
</evidence>
<comment type="catalytic activity">
    <reaction evidence="1">
        <text>ATP + protein L-histidine = ADP + protein N-phospho-L-histidine.</text>
        <dbReference type="EC" id="2.7.13.3"/>
    </reaction>
</comment>
<name>A0A8J8M8S6_9FIRM</name>
<dbReference type="PANTHER" id="PTHR24421:SF10">
    <property type="entry name" value="NITRATE_NITRITE SENSOR PROTEIN NARQ"/>
    <property type="match status" value="1"/>
</dbReference>
<keyword evidence="8" id="KW-0902">Two-component regulatory system</keyword>
<dbReference type="EMBL" id="CP058561">
    <property type="protein sequence ID" value="QUH28441.1"/>
    <property type="molecule type" value="Genomic_DNA"/>
</dbReference>
<dbReference type="Pfam" id="PF07730">
    <property type="entry name" value="HisKA_3"/>
    <property type="match status" value="1"/>
</dbReference>
<dbReference type="InterPro" id="IPR011712">
    <property type="entry name" value="Sig_transdc_His_kin_sub3_dim/P"/>
</dbReference>
<feature type="coiled-coil region" evidence="9">
    <location>
        <begin position="333"/>
        <end position="360"/>
    </location>
</feature>
<evidence type="ECO:0000256" key="9">
    <source>
        <dbReference type="SAM" id="Coils"/>
    </source>
</evidence>
<feature type="domain" description="Histidine kinase N-terminal 7TM region" evidence="12">
    <location>
        <begin position="19"/>
        <end position="240"/>
    </location>
</feature>
<reference evidence="13 14" key="1">
    <citation type="submission" date="2020-07" db="EMBL/GenBank/DDBJ databases">
        <title>Vallitalea guaymasensis genome.</title>
        <authorList>
            <person name="Postec A."/>
        </authorList>
    </citation>
    <scope>NUCLEOTIDE SEQUENCE [LARGE SCALE GENOMIC DNA]</scope>
    <source>
        <strain evidence="13 14">Ra1766G1</strain>
    </source>
</reference>
<dbReference type="Gene3D" id="1.20.5.1930">
    <property type="match status" value="1"/>
</dbReference>
<dbReference type="Pfam" id="PF16927">
    <property type="entry name" value="HisKA_7TM"/>
    <property type="match status" value="1"/>
</dbReference>
<dbReference type="InterPro" id="IPR050482">
    <property type="entry name" value="Sensor_HK_TwoCompSys"/>
</dbReference>
<feature type="transmembrane region" description="Helical" evidence="10">
    <location>
        <begin position="174"/>
        <end position="196"/>
    </location>
</feature>
<keyword evidence="14" id="KW-1185">Reference proteome</keyword>
<evidence type="ECO:0000256" key="7">
    <source>
        <dbReference type="ARBA" id="ARBA00022840"/>
    </source>
</evidence>
<protein>
    <recommendedName>
        <fullName evidence="2">histidine kinase</fullName>
        <ecNumber evidence="2">2.7.13.3</ecNumber>
    </recommendedName>
</protein>
<proteinExistence type="predicted"/>
<evidence type="ECO:0000313" key="14">
    <source>
        <dbReference type="Proteomes" id="UP000677305"/>
    </source>
</evidence>
<feature type="transmembrane region" description="Helical" evidence="10">
    <location>
        <begin position="106"/>
        <end position="129"/>
    </location>
</feature>
<evidence type="ECO:0000256" key="3">
    <source>
        <dbReference type="ARBA" id="ARBA00022553"/>
    </source>
</evidence>
<dbReference type="SUPFAM" id="SSF55874">
    <property type="entry name" value="ATPase domain of HSP90 chaperone/DNA topoisomerase II/histidine kinase"/>
    <property type="match status" value="1"/>
</dbReference>
<keyword evidence="4" id="KW-0808">Transferase</keyword>
<keyword evidence="7" id="KW-0067">ATP-binding</keyword>
<feature type="transmembrane region" description="Helical" evidence="10">
    <location>
        <begin position="12"/>
        <end position="31"/>
    </location>
</feature>
<evidence type="ECO:0000313" key="13">
    <source>
        <dbReference type="EMBL" id="QUH28441.1"/>
    </source>
</evidence>
<dbReference type="AlphaFoldDB" id="A0A8J8M8S6"/>
<keyword evidence="10" id="KW-0472">Membrane</keyword>
<keyword evidence="6" id="KW-0418">Kinase</keyword>
<dbReference type="Proteomes" id="UP000677305">
    <property type="component" value="Chromosome"/>
</dbReference>
<dbReference type="RefSeq" id="WP_212692666.1">
    <property type="nucleotide sequence ID" value="NZ_CP058561.1"/>
</dbReference>